<comment type="caution">
    <text evidence="1">The sequence shown here is derived from an EMBL/GenBank/DDBJ whole genome shotgun (WGS) entry which is preliminary data.</text>
</comment>
<dbReference type="AlphaFoldDB" id="A0AAV4VX17"/>
<evidence type="ECO:0000313" key="1">
    <source>
        <dbReference type="EMBL" id="GIY74563.1"/>
    </source>
</evidence>
<name>A0AAV4VX17_9ARAC</name>
<dbReference type="EMBL" id="BPLQ01013760">
    <property type="protein sequence ID" value="GIY74563.1"/>
    <property type="molecule type" value="Genomic_DNA"/>
</dbReference>
<accession>A0AAV4VX17</accession>
<sequence length="149" mass="17564">MLSCRFYYNARHNLTITCFSCGLLVPTGHYFVRRQSFPTFLHFWNVPNCVGVEYLLQILQNNKAQPDSLLSSRRNSLCQQSTTWSSHLPSKGNSVYREPLGRLICLPLKLSLKWACFGDLLVDAFWRSMDYLQNLFTYKKRFQKFNLFF</sequence>
<gene>
    <name evidence="1" type="ORF">CDAR_410101</name>
</gene>
<keyword evidence="2" id="KW-1185">Reference proteome</keyword>
<proteinExistence type="predicted"/>
<reference evidence="1 2" key="1">
    <citation type="submission" date="2021-06" db="EMBL/GenBank/DDBJ databases">
        <title>Caerostris darwini draft genome.</title>
        <authorList>
            <person name="Kono N."/>
            <person name="Arakawa K."/>
        </authorList>
    </citation>
    <scope>NUCLEOTIDE SEQUENCE [LARGE SCALE GENOMIC DNA]</scope>
</reference>
<protein>
    <submittedName>
        <fullName evidence="1">Uncharacterized protein</fullName>
    </submittedName>
</protein>
<organism evidence="1 2">
    <name type="scientific">Caerostris darwini</name>
    <dbReference type="NCBI Taxonomy" id="1538125"/>
    <lineage>
        <taxon>Eukaryota</taxon>
        <taxon>Metazoa</taxon>
        <taxon>Ecdysozoa</taxon>
        <taxon>Arthropoda</taxon>
        <taxon>Chelicerata</taxon>
        <taxon>Arachnida</taxon>
        <taxon>Araneae</taxon>
        <taxon>Araneomorphae</taxon>
        <taxon>Entelegynae</taxon>
        <taxon>Araneoidea</taxon>
        <taxon>Araneidae</taxon>
        <taxon>Caerostris</taxon>
    </lineage>
</organism>
<dbReference type="Proteomes" id="UP001054837">
    <property type="component" value="Unassembled WGS sequence"/>
</dbReference>
<evidence type="ECO:0000313" key="2">
    <source>
        <dbReference type="Proteomes" id="UP001054837"/>
    </source>
</evidence>